<accession>A0ABS6SNH2</accession>
<name>A0ABS6SNH2_9SPHN</name>
<sequence length="168" mass="16971">MHRITTIACAAAFLSACGSESSGEFTIEDGGAGEYSIDSSTGETTATIETADGTATLRSGADVPVDLPDGFSLYPGATVVTNTVVNQGEGTRVVLLSFESDDSAEDVASYYRAEAEGAGIAIEVDATINGGRMLAGKAQDGSVFALNATTDEGKTTGQLTTGLGDLGR</sequence>
<protein>
    <submittedName>
        <fullName evidence="1">Uncharacterized protein</fullName>
    </submittedName>
</protein>
<evidence type="ECO:0000313" key="1">
    <source>
        <dbReference type="EMBL" id="MBV7266576.1"/>
    </source>
</evidence>
<dbReference type="Proteomes" id="UP000699975">
    <property type="component" value="Unassembled WGS sequence"/>
</dbReference>
<dbReference type="RefSeq" id="WP_218317152.1">
    <property type="nucleotide sequence ID" value="NZ_JAGSPB010000002.1"/>
</dbReference>
<organism evidence="1 2">
    <name type="scientific">Erythrobacter ani</name>
    <dbReference type="NCBI Taxonomy" id="2827235"/>
    <lineage>
        <taxon>Bacteria</taxon>
        <taxon>Pseudomonadati</taxon>
        <taxon>Pseudomonadota</taxon>
        <taxon>Alphaproteobacteria</taxon>
        <taxon>Sphingomonadales</taxon>
        <taxon>Erythrobacteraceae</taxon>
        <taxon>Erythrobacter/Porphyrobacter group</taxon>
        <taxon>Erythrobacter</taxon>
    </lineage>
</organism>
<keyword evidence="2" id="KW-1185">Reference proteome</keyword>
<proteinExistence type="predicted"/>
<dbReference type="EMBL" id="JAGSPB010000002">
    <property type="protein sequence ID" value="MBV7266576.1"/>
    <property type="molecule type" value="Genomic_DNA"/>
</dbReference>
<comment type="caution">
    <text evidence="1">The sequence shown here is derived from an EMBL/GenBank/DDBJ whole genome shotgun (WGS) entry which is preliminary data.</text>
</comment>
<gene>
    <name evidence="1" type="ORF">KCG45_10340</name>
</gene>
<reference evidence="1 2" key="1">
    <citation type="submission" date="2021-04" db="EMBL/GenBank/DDBJ databases">
        <authorList>
            <person name="Pira H."/>
            <person name="Risdian C."/>
            <person name="Wink J."/>
        </authorList>
    </citation>
    <scope>NUCLEOTIDE SEQUENCE [LARGE SCALE GENOMIC DNA]</scope>
    <source>
        <strain evidence="1 2">WH131</strain>
    </source>
</reference>
<dbReference type="PROSITE" id="PS51257">
    <property type="entry name" value="PROKAR_LIPOPROTEIN"/>
    <property type="match status" value="1"/>
</dbReference>
<evidence type="ECO:0000313" key="2">
    <source>
        <dbReference type="Proteomes" id="UP000699975"/>
    </source>
</evidence>